<dbReference type="AlphaFoldDB" id="A0A1H2G0J3"/>
<dbReference type="NCBIfam" id="TIGR00254">
    <property type="entry name" value="GGDEF"/>
    <property type="match status" value="1"/>
</dbReference>
<dbReference type="GO" id="GO:0000160">
    <property type="term" value="P:phosphorelay signal transduction system"/>
    <property type="evidence" value="ECO:0007669"/>
    <property type="project" value="InterPro"/>
</dbReference>
<protein>
    <submittedName>
        <fullName evidence="6">Response regulator receiver modulated diguanylate cyclase/phosphodiesterase</fullName>
    </submittedName>
</protein>
<dbReference type="Pfam" id="PF00989">
    <property type="entry name" value="PAS"/>
    <property type="match status" value="1"/>
</dbReference>
<dbReference type="CDD" id="cd01948">
    <property type="entry name" value="EAL"/>
    <property type="match status" value="1"/>
</dbReference>
<dbReference type="InterPro" id="IPR029787">
    <property type="entry name" value="Nucleotide_cyclase"/>
</dbReference>
<name>A0A1H2G0J3_9GAMM</name>
<feature type="domain" description="EAL" evidence="4">
    <location>
        <begin position="439"/>
        <end position="688"/>
    </location>
</feature>
<dbReference type="PROSITE" id="PS50887">
    <property type="entry name" value="GGDEF"/>
    <property type="match status" value="1"/>
</dbReference>
<dbReference type="SUPFAM" id="SSF52172">
    <property type="entry name" value="CheY-like"/>
    <property type="match status" value="1"/>
</dbReference>
<dbReference type="InterPro" id="IPR011006">
    <property type="entry name" value="CheY-like_superfamily"/>
</dbReference>
<accession>A0A1H2G0J3</accession>
<dbReference type="InterPro" id="IPR043128">
    <property type="entry name" value="Rev_trsase/Diguanyl_cyclase"/>
</dbReference>
<proteinExistence type="predicted"/>
<dbReference type="OrthoDB" id="7052318at2"/>
<dbReference type="InterPro" id="IPR052155">
    <property type="entry name" value="Biofilm_reg_signaling"/>
</dbReference>
<dbReference type="SUPFAM" id="SSF55073">
    <property type="entry name" value="Nucleotide cyclase"/>
    <property type="match status" value="1"/>
</dbReference>
<dbReference type="Pfam" id="PF00563">
    <property type="entry name" value="EAL"/>
    <property type="match status" value="1"/>
</dbReference>
<keyword evidence="2" id="KW-0175">Coiled coil</keyword>
<evidence type="ECO:0000256" key="1">
    <source>
        <dbReference type="PROSITE-ProRule" id="PRU00169"/>
    </source>
</evidence>
<dbReference type="InterPro" id="IPR035919">
    <property type="entry name" value="EAL_sf"/>
</dbReference>
<dbReference type="CDD" id="cd00130">
    <property type="entry name" value="PAS"/>
    <property type="match status" value="1"/>
</dbReference>
<evidence type="ECO:0000259" key="4">
    <source>
        <dbReference type="PROSITE" id="PS50883"/>
    </source>
</evidence>
<evidence type="ECO:0000256" key="2">
    <source>
        <dbReference type="SAM" id="Coils"/>
    </source>
</evidence>
<organism evidence="6 7">
    <name type="scientific">Halopseudomonas salegens</name>
    <dbReference type="NCBI Taxonomy" id="1434072"/>
    <lineage>
        <taxon>Bacteria</taxon>
        <taxon>Pseudomonadati</taxon>
        <taxon>Pseudomonadota</taxon>
        <taxon>Gammaproteobacteria</taxon>
        <taxon>Pseudomonadales</taxon>
        <taxon>Pseudomonadaceae</taxon>
        <taxon>Halopseudomonas</taxon>
    </lineage>
</organism>
<dbReference type="RefSeq" id="WP_092386398.1">
    <property type="nucleotide sequence ID" value="NZ_LT629787.1"/>
</dbReference>
<dbReference type="SUPFAM" id="SSF141868">
    <property type="entry name" value="EAL domain-like"/>
    <property type="match status" value="1"/>
</dbReference>
<keyword evidence="7" id="KW-1185">Reference proteome</keyword>
<sequence length="688" mass="76133">MGTEQQAIRLLILDDSQNNAEHLVSVLRNAGHATRAHRVSSVEDLQESLQQSWDLCLALPKTSFMQASDACNLIRQTRDIPIILLLEQADTDASTQALRQGMQDAVPLSAEKLLTLVVQRELSSLQARRQARIAEQTLKEVEKRCQLLLDSSVDAIAYVHDGMHIYANRAYVRLFGYDDPDDLAAEPMVGLIATKDQSGFKSFLRHYQERADQNELRCNAKDIDGKEFPVMLTLSPANYDGEPCTQVVIRVETASADFEEKLKAMASQDLVTGLFNRSHFQEELERISEQVVREGNPSTLVYLTIDAFNGLQTELGIGGADLVLADLAQILRQSFAEGTLMARFGDDALSVLVQNQEPEGLQDTLQALLRQVEANLFEAAGRSVQVTLSVGVASLNENDHDPSLIINRVLRLAEQVSRGGGNNIKIFNPLEELAHEANRGNLIALVQHSLETNGFQLQFQPVVSLQGDNGELYEAYLRLLNAQGEEVPAAEFLPTAQEAGMADDIDRWVVTEAINQLCQKRTTGGQTRLLINLSAASLQNMEMPQWIAEQLKSKRLPSDAVIFQFNDADANTYMKQAKALTEALKSIHCQVSLSHFGCALNPFAALKHLQVDMVKVDNSFSQNLSTPEAVNKLKELIMTLHNQGKLTVVPCVDSATMLPSLWQTGVNYIQGNYLQAPSDSMNYDFTAE</sequence>
<dbReference type="CDD" id="cd01949">
    <property type="entry name" value="GGDEF"/>
    <property type="match status" value="1"/>
</dbReference>
<gene>
    <name evidence="6" type="ORF">SAMN05216210_1944</name>
</gene>
<dbReference type="Gene3D" id="3.30.450.20">
    <property type="entry name" value="PAS domain"/>
    <property type="match status" value="1"/>
</dbReference>
<dbReference type="InterPro" id="IPR035965">
    <property type="entry name" value="PAS-like_dom_sf"/>
</dbReference>
<dbReference type="Pfam" id="PF00990">
    <property type="entry name" value="GGDEF"/>
    <property type="match status" value="1"/>
</dbReference>
<dbReference type="GO" id="GO:0006355">
    <property type="term" value="P:regulation of DNA-templated transcription"/>
    <property type="evidence" value="ECO:0007669"/>
    <property type="project" value="InterPro"/>
</dbReference>
<dbReference type="PANTHER" id="PTHR44757">
    <property type="entry name" value="DIGUANYLATE CYCLASE DGCP"/>
    <property type="match status" value="1"/>
</dbReference>
<dbReference type="InterPro" id="IPR013767">
    <property type="entry name" value="PAS_fold"/>
</dbReference>
<reference evidence="7" key="1">
    <citation type="submission" date="2016-10" db="EMBL/GenBank/DDBJ databases">
        <authorList>
            <person name="Varghese N."/>
            <person name="Submissions S."/>
        </authorList>
    </citation>
    <scope>NUCLEOTIDE SEQUENCE [LARGE SCALE GENOMIC DNA]</scope>
    <source>
        <strain evidence="7">CECT 8338</strain>
    </source>
</reference>
<feature type="domain" description="Response regulatory" evidence="3">
    <location>
        <begin position="9"/>
        <end position="123"/>
    </location>
</feature>
<dbReference type="InterPro" id="IPR000160">
    <property type="entry name" value="GGDEF_dom"/>
</dbReference>
<evidence type="ECO:0000313" key="6">
    <source>
        <dbReference type="EMBL" id="SDU13109.1"/>
    </source>
</evidence>
<dbReference type="NCBIfam" id="TIGR00229">
    <property type="entry name" value="sensory_box"/>
    <property type="match status" value="1"/>
</dbReference>
<dbReference type="Gene3D" id="3.30.70.270">
    <property type="match status" value="1"/>
</dbReference>
<evidence type="ECO:0000259" key="3">
    <source>
        <dbReference type="PROSITE" id="PS50110"/>
    </source>
</evidence>
<dbReference type="PROSITE" id="PS50110">
    <property type="entry name" value="RESPONSE_REGULATORY"/>
    <property type="match status" value="1"/>
</dbReference>
<dbReference type="SMART" id="SM00052">
    <property type="entry name" value="EAL"/>
    <property type="match status" value="1"/>
</dbReference>
<dbReference type="SMART" id="SM00267">
    <property type="entry name" value="GGDEF"/>
    <property type="match status" value="1"/>
</dbReference>
<feature type="coiled-coil region" evidence="2">
    <location>
        <begin position="124"/>
        <end position="151"/>
    </location>
</feature>
<dbReference type="STRING" id="1434072.SAMN05216210_1944"/>
<dbReference type="PROSITE" id="PS50883">
    <property type="entry name" value="EAL"/>
    <property type="match status" value="1"/>
</dbReference>
<dbReference type="Gene3D" id="3.20.20.450">
    <property type="entry name" value="EAL domain"/>
    <property type="match status" value="1"/>
</dbReference>
<dbReference type="InterPro" id="IPR000014">
    <property type="entry name" value="PAS"/>
</dbReference>
<dbReference type="Gene3D" id="3.40.50.2300">
    <property type="match status" value="1"/>
</dbReference>
<dbReference type="Proteomes" id="UP000243924">
    <property type="component" value="Chromosome I"/>
</dbReference>
<comment type="caution">
    <text evidence="1">Lacks conserved residue(s) required for the propagation of feature annotation.</text>
</comment>
<evidence type="ECO:0000313" key="7">
    <source>
        <dbReference type="Proteomes" id="UP000243924"/>
    </source>
</evidence>
<dbReference type="EMBL" id="LT629787">
    <property type="protein sequence ID" value="SDU13109.1"/>
    <property type="molecule type" value="Genomic_DNA"/>
</dbReference>
<feature type="domain" description="GGDEF" evidence="5">
    <location>
        <begin position="296"/>
        <end position="429"/>
    </location>
</feature>
<dbReference type="InterPro" id="IPR001789">
    <property type="entry name" value="Sig_transdc_resp-reg_receiver"/>
</dbReference>
<dbReference type="SUPFAM" id="SSF55785">
    <property type="entry name" value="PYP-like sensor domain (PAS domain)"/>
    <property type="match status" value="1"/>
</dbReference>
<dbReference type="PANTHER" id="PTHR44757:SF2">
    <property type="entry name" value="BIOFILM ARCHITECTURE MAINTENANCE PROTEIN MBAA"/>
    <property type="match status" value="1"/>
</dbReference>
<evidence type="ECO:0000259" key="5">
    <source>
        <dbReference type="PROSITE" id="PS50887"/>
    </source>
</evidence>
<dbReference type="InterPro" id="IPR001633">
    <property type="entry name" value="EAL_dom"/>
</dbReference>